<evidence type="ECO:0000256" key="12">
    <source>
        <dbReference type="ARBA" id="ARBA00045850"/>
    </source>
</evidence>
<dbReference type="GO" id="GO:0004518">
    <property type="term" value="F:nuclease activity"/>
    <property type="evidence" value="ECO:0007669"/>
    <property type="project" value="UniProtKB-KW"/>
</dbReference>
<keyword evidence="15" id="KW-1185">Reference proteome</keyword>
<reference evidence="14" key="1">
    <citation type="journal article" date="2023" name="G3 (Bethesda)">
        <title>Whole genome assemblies of Zophobas morio and Tenebrio molitor.</title>
        <authorList>
            <person name="Kaur S."/>
            <person name="Stinson S.A."/>
            <person name="diCenzo G.C."/>
        </authorList>
    </citation>
    <scope>NUCLEOTIDE SEQUENCE</scope>
    <source>
        <strain evidence="14">QUZm001</strain>
    </source>
</reference>
<organism evidence="14 15">
    <name type="scientific">Zophobas morio</name>
    <dbReference type="NCBI Taxonomy" id="2755281"/>
    <lineage>
        <taxon>Eukaryota</taxon>
        <taxon>Metazoa</taxon>
        <taxon>Ecdysozoa</taxon>
        <taxon>Arthropoda</taxon>
        <taxon>Hexapoda</taxon>
        <taxon>Insecta</taxon>
        <taxon>Pterygota</taxon>
        <taxon>Neoptera</taxon>
        <taxon>Endopterygota</taxon>
        <taxon>Coleoptera</taxon>
        <taxon>Polyphaga</taxon>
        <taxon>Cucujiformia</taxon>
        <taxon>Tenebrionidae</taxon>
        <taxon>Zophobas</taxon>
    </lineage>
</organism>
<dbReference type="EMBL" id="JALNTZ010000009">
    <property type="protein sequence ID" value="KAJ3641424.1"/>
    <property type="molecule type" value="Genomic_DNA"/>
</dbReference>
<sequence>MDELVQILEIEHLENLEGQVEHGRRLRRNPRNPFAELNERQFINMFRLTKQLTQYLINILQPFLTPPLRATDLSIQTKVLTALRFFASGSYRLDIGTNKYLDVSQQPSVSRCVNEVASALNDPQIFNGYIKFPNNFEDLNRLRQGFYDKHGFPGVIGCIDCTHVAIFPPKSDDPSYPEHLYVNRKNYHSVKVQLICDSNLKILNVNAKFPGSTHDSYIWSRSNVQTFMQDLHSHDHKDYFLLGDSGYPLRTWILTPFSENVQPNSPEQNFNEIHKNTRVKIECCNGVLKMRFRCLLKHRVLHYTPPVCCKIINACAVLHNLCIEHNVPEPNEPLDAEVDFGVDDNGIEENEEIQNQNICRRINPDLADGKRKRLEIARRFMRRP</sequence>
<dbReference type="InterPro" id="IPR026103">
    <property type="entry name" value="HARBI1_animal"/>
</dbReference>
<dbReference type="AlphaFoldDB" id="A0AA38M3G5"/>
<comment type="subcellular location">
    <subcellularLocation>
        <location evidence="3">Cytoplasm</location>
    </subcellularLocation>
    <subcellularLocation>
        <location evidence="2">Nucleus</location>
    </subcellularLocation>
</comment>
<keyword evidence="10" id="KW-0539">Nucleus</keyword>
<dbReference type="InterPro" id="IPR045249">
    <property type="entry name" value="HARBI1-like"/>
</dbReference>
<evidence type="ECO:0000313" key="14">
    <source>
        <dbReference type="EMBL" id="KAJ3641424.1"/>
    </source>
</evidence>
<gene>
    <name evidence="14" type="ORF">Zmor_027931</name>
</gene>
<dbReference type="GO" id="GO:0016787">
    <property type="term" value="F:hydrolase activity"/>
    <property type="evidence" value="ECO:0007669"/>
    <property type="project" value="UniProtKB-KW"/>
</dbReference>
<dbReference type="PRINTS" id="PR02086">
    <property type="entry name" value="PUTNUCHARBI1"/>
</dbReference>
<dbReference type="PANTHER" id="PTHR22930">
    <property type="match status" value="1"/>
</dbReference>
<dbReference type="GO" id="GO:0005737">
    <property type="term" value="C:cytoplasm"/>
    <property type="evidence" value="ECO:0007669"/>
    <property type="project" value="UniProtKB-SubCell"/>
</dbReference>
<feature type="domain" description="DDE Tnp4" evidence="13">
    <location>
        <begin position="159"/>
        <end position="320"/>
    </location>
</feature>
<dbReference type="Proteomes" id="UP001168821">
    <property type="component" value="Unassembled WGS sequence"/>
</dbReference>
<accession>A0AA38M3G5</accession>
<keyword evidence="9" id="KW-0378">Hydrolase</keyword>
<keyword evidence="7" id="KW-0540">Nuclease</keyword>
<comment type="similarity">
    <text evidence="4">Belongs to the HARBI1 family.</text>
</comment>
<evidence type="ECO:0000256" key="8">
    <source>
        <dbReference type="ARBA" id="ARBA00022723"/>
    </source>
</evidence>
<keyword evidence="6" id="KW-0963">Cytoplasm</keyword>
<comment type="cofactor">
    <cofactor evidence="1">
        <name>a divalent metal cation</name>
        <dbReference type="ChEBI" id="CHEBI:60240"/>
    </cofactor>
</comment>
<comment type="function">
    <text evidence="12">Transposase-derived protein that may have nuclease activity. Does not have transposase activity.</text>
</comment>
<keyword evidence="8" id="KW-0479">Metal-binding</keyword>
<protein>
    <recommendedName>
        <fullName evidence="5">Putative nuclease HARBI1</fullName>
    </recommendedName>
    <alternativeName>
        <fullName evidence="11">Harbinger transposase-derived nuclease</fullName>
    </alternativeName>
</protein>
<evidence type="ECO:0000256" key="6">
    <source>
        <dbReference type="ARBA" id="ARBA00022490"/>
    </source>
</evidence>
<evidence type="ECO:0000256" key="7">
    <source>
        <dbReference type="ARBA" id="ARBA00022722"/>
    </source>
</evidence>
<comment type="caution">
    <text evidence="14">The sequence shown here is derived from an EMBL/GenBank/DDBJ whole genome shotgun (WGS) entry which is preliminary data.</text>
</comment>
<evidence type="ECO:0000256" key="9">
    <source>
        <dbReference type="ARBA" id="ARBA00022801"/>
    </source>
</evidence>
<evidence type="ECO:0000256" key="4">
    <source>
        <dbReference type="ARBA" id="ARBA00006958"/>
    </source>
</evidence>
<evidence type="ECO:0000256" key="2">
    <source>
        <dbReference type="ARBA" id="ARBA00004123"/>
    </source>
</evidence>
<evidence type="ECO:0000256" key="1">
    <source>
        <dbReference type="ARBA" id="ARBA00001968"/>
    </source>
</evidence>
<dbReference type="Pfam" id="PF13359">
    <property type="entry name" value="DDE_Tnp_4"/>
    <property type="match status" value="1"/>
</dbReference>
<evidence type="ECO:0000256" key="5">
    <source>
        <dbReference type="ARBA" id="ARBA00015519"/>
    </source>
</evidence>
<dbReference type="GO" id="GO:0005634">
    <property type="term" value="C:nucleus"/>
    <property type="evidence" value="ECO:0007669"/>
    <property type="project" value="UniProtKB-SubCell"/>
</dbReference>
<dbReference type="GO" id="GO:0046872">
    <property type="term" value="F:metal ion binding"/>
    <property type="evidence" value="ECO:0007669"/>
    <property type="project" value="UniProtKB-KW"/>
</dbReference>
<evidence type="ECO:0000259" key="13">
    <source>
        <dbReference type="Pfam" id="PF13359"/>
    </source>
</evidence>
<evidence type="ECO:0000256" key="3">
    <source>
        <dbReference type="ARBA" id="ARBA00004496"/>
    </source>
</evidence>
<evidence type="ECO:0000313" key="15">
    <source>
        <dbReference type="Proteomes" id="UP001168821"/>
    </source>
</evidence>
<name>A0AA38M3G5_9CUCU</name>
<evidence type="ECO:0000256" key="11">
    <source>
        <dbReference type="ARBA" id="ARBA00030126"/>
    </source>
</evidence>
<dbReference type="InterPro" id="IPR027806">
    <property type="entry name" value="HARBI1_dom"/>
</dbReference>
<dbReference type="PANTHER" id="PTHR22930:SF289">
    <property type="entry name" value="DDE TNP4 DOMAIN-CONTAINING PROTEIN-RELATED"/>
    <property type="match status" value="1"/>
</dbReference>
<proteinExistence type="inferred from homology"/>
<evidence type="ECO:0000256" key="10">
    <source>
        <dbReference type="ARBA" id="ARBA00023242"/>
    </source>
</evidence>